<evidence type="ECO:0000313" key="3">
    <source>
        <dbReference type="Proteomes" id="UP000738359"/>
    </source>
</evidence>
<dbReference type="InterPro" id="IPR011009">
    <property type="entry name" value="Kinase-like_dom_sf"/>
</dbReference>
<dbReference type="Pfam" id="PF01636">
    <property type="entry name" value="APH"/>
    <property type="match status" value="1"/>
</dbReference>
<dbReference type="SUPFAM" id="SSF56112">
    <property type="entry name" value="Protein kinase-like (PK-like)"/>
    <property type="match status" value="1"/>
</dbReference>
<reference evidence="2" key="1">
    <citation type="journal article" date="2020" name="Fungal Divers.">
        <title>Resolving the Mortierellaceae phylogeny through synthesis of multi-gene phylogenetics and phylogenomics.</title>
        <authorList>
            <person name="Vandepol N."/>
            <person name="Liber J."/>
            <person name="Desiro A."/>
            <person name="Na H."/>
            <person name="Kennedy M."/>
            <person name="Barry K."/>
            <person name="Grigoriev I.V."/>
            <person name="Miller A.N."/>
            <person name="O'Donnell K."/>
            <person name="Stajich J.E."/>
            <person name="Bonito G."/>
        </authorList>
    </citation>
    <scope>NUCLEOTIDE SEQUENCE</scope>
    <source>
        <strain evidence="2">CK1249</strain>
    </source>
</reference>
<evidence type="ECO:0000313" key="2">
    <source>
        <dbReference type="EMBL" id="KAF9966165.1"/>
    </source>
</evidence>
<organism evidence="2 3">
    <name type="scientific">Mortierella alpina</name>
    <name type="common">Oleaginous fungus</name>
    <name type="synonym">Mortierella renispora</name>
    <dbReference type="NCBI Taxonomy" id="64518"/>
    <lineage>
        <taxon>Eukaryota</taxon>
        <taxon>Fungi</taxon>
        <taxon>Fungi incertae sedis</taxon>
        <taxon>Mucoromycota</taxon>
        <taxon>Mortierellomycotina</taxon>
        <taxon>Mortierellomycetes</taxon>
        <taxon>Mortierellales</taxon>
        <taxon>Mortierellaceae</taxon>
        <taxon>Mortierella</taxon>
    </lineage>
</organism>
<sequence>MFDVDDQLMAVAKIFPEGLKNNVADELSSLEYLLQHNPGKINIAPPLAVASTRLFNDKKGEYVPAGVVMYEAAQGTSLAEHIRNVGKARTTLERQATFAILKASIEETAGLLANLHGYGTKMRSSEVYLEPFFEKVTLRSQKVVRHQPIYAAVGVNVSNLEMRVKELVDQSRREAHYSRNASPVHGDAHPGNFFYDPESQQVTVIDVITLSASLDENGEPCGAPERDLAQFLHMLRRDGARAGMRDDEVLECSHDFINSYTKKSTRFSRATVAILGVCSAVSSLLRMTKSSGEQQFFGSLKQQLFILEEMFRLADPWKERELQGLPIEE</sequence>
<evidence type="ECO:0000259" key="1">
    <source>
        <dbReference type="Pfam" id="PF01636"/>
    </source>
</evidence>
<dbReference type="InterPro" id="IPR002575">
    <property type="entry name" value="Aminoglycoside_PTrfase"/>
</dbReference>
<proteinExistence type="predicted"/>
<dbReference type="EMBL" id="JAAAHY010000181">
    <property type="protein sequence ID" value="KAF9966165.1"/>
    <property type="molecule type" value="Genomic_DNA"/>
</dbReference>
<dbReference type="OrthoDB" id="4494951at2759"/>
<protein>
    <recommendedName>
        <fullName evidence="1">Aminoglycoside phosphotransferase domain-containing protein</fullName>
    </recommendedName>
</protein>
<dbReference type="AlphaFoldDB" id="A0A9P6JAW7"/>
<dbReference type="Gene3D" id="3.90.1200.10">
    <property type="match status" value="1"/>
</dbReference>
<gene>
    <name evidence="2" type="ORF">BGZ70_003125</name>
</gene>
<keyword evidence="3" id="KW-1185">Reference proteome</keyword>
<comment type="caution">
    <text evidence="2">The sequence shown here is derived from an EMBL/GenBank/DDBJ whole genome shotgun (WGS) entry which is preliminary data.</text>
</comment>
<accession>A0A9P6JAW7</accession>
<name>A0A9P6JAW7_MORAP</name>
<dbReference type="Proteomes" id="UP000738359">
    <property type="component" value="Unassembled WGS sequence"/>
</dbReference>
<feature type="domain" description="Aminoglycoside phosphotransferase" evidence="1">
    <location>
        <begin position="10"/>
        <end position="206"/>
    </location>
</feature>